<dbReference type="SUPFAM" id="SSF47090">
    <property type="entry name" value="PGBD-like"/>
    <property type="match status" value="1"/>
</dbReference>
<organism evidence="2">
    <name type="scientific">marine metagenome</name>
    <dbReference type="NCBI Taxonomy" id="408172"/>
    <lineage>
        <taxon>unclassified sequences</taxon>
        <taxon>metagenomes</taxon>
        <taxon>ecological metagenomes</taxon>
    </lineage>
</organism>
<reference evidence="2" key="1">
    <citation type="submission" date="2018-05" db="EMBL/GenBank/DDBJ databases">
        <authorList>
            <person name="Lanie J.A."/>
            <person name="Ng W.-L."/>
            <person name="Kazmierczak K.M."/>
            <person name="Andrzejewski T.M."/>
            <person name="Davidsen T.M."/>
            <person name="Wayne K.J."/>
            <person name="Tettelin H."/>
            <person name="Glass J.I."/>
            <person name="Rusch D."/>
            <person name="Podicherti R."/>
            <person name="Tsui H.-C.T."/>
            <person name="Winkler M.E."/>
        </authorList>
    </citation>
    <scope>NUCLEOTIDE SEQUENCE</scope>
</reference>
<dbReference type="InterPro" id="IPR036366">
    <property type="entry name" value="PGBDSf"/>
</dbReference>
<dbReference type="EMBL" id="UINC01054869">
    <property type="protein sequence ID" value="SVB73089.1"/>
    <property type="molecule type" value="Genomic_DNA"/>
</dbReference>
<accession>A0A382GDT8</accession>
<feature type="non-terminal residue" evidence="2">
    <location>
        <position position="1"/>
    </location>
</feature>
<dbReference type="Pfam" id="PF01471">
    <property type="entry name" value="PG_binding_1"/>
    <property type="match status" value="1"/>
</dbReference>
<feature type="domain" description="Peptidoglycan binding-like" evidence="1">
    <location>
        <begin position="12"/>
        <end position="69"/>
    </location>
</feature>
<protein>
    <recommendedName>
        <fullName evidence="1">Peptidoglycan binding-like domain-containing protein</fullName>
    </recommendedName>
</protein>
<dbReference type="InterPro" id="IPR002477">
    <property type="entry name" value="Peptidoglycan-bd-like"/>
</dbReference>
<proteinExistence type="predicted"/>
<dbReference type="InterPro" id="IPR036365">
    <property type="entry name" value="PGBD-like_sf"/>
</dbReference>
<dbReference type="AlphaFoldDB" id="A0A382GDT8"/>
<sequence>DNIPLSRARRSRGQLVQLAQSRLKDRGHDPGGIDGVFGRRTKAAVKSFQRSLGLLRPSGAIDGSTWDALFLL</sequence>
<dbReference type="Gene3D" id="1.10.101.10">
    <property type="entry name" value="PGBD-like superfamily/PGBD"/>
    <property type="match status" value="1"/>
</dbReference>
<evidence type="ECO:0000313" key="2">
    <source>
        <dbReference type="EMBL" id="SVB73089.1"/>
    </source>
</evidence>
<name>A0A382GDT8_9ZZZZ</name>
<gene>
    <name evidence="2" type="ORF">METZ01_LOCUS225943</name>
</gene>
<evidence type="ECO:0000259" key="1">
    <source>
        <dbReference type="Pfam" id="PF01471"/>
    </source>
</evidence>